<feature type="region of interest" description="Disordered" evidence="1">
    <location>
        <begin position="29"/>
        <end position="49"/>
    </location>
</feature>
<feature type="transmembrane region" description="Helical" evidence="2">
    <location>
        <begin position="140"/>
        <end position="160"/>
    </location>
</feature>
<reference evidence="3" key="1">
    <citation type="submission" date="2020-11" db="EMBL/GenBank/DDBJ databases">
        <authorList>
            <person name="Whitehead M."/>
        </authorList>
    </citation>
    <scope>NUCLEOTIDE SEQUENCE</scope>
    <source>
        <strain evidence="3">EGII</strain>
    </source>
</reference>
<dbReference type="Proteomes" id="UP000606786">
    <property type="component" value="Unassembled WGS sequence"/>
</dbReference>
<evidence type="ECO:0000313" key="4">
    <source>
        <dbReference type="Proteomes" id="UP000606786"/>
    </source>
</evidence>
<dbReference type="EMBL" id="CAJHJT010000034">
    <property type="protein sequence ID" value="CAD7005510.1"/>
    <property type="molecule type" value="Genomic_DNA"/>
</dbReference>
<gene>
    <name evidence="3" type="ORF">CCAP1982_LOCUS13870</name>
</gene>
<keyword evidence="2" id="KW-0472">Membrane</keyword>
<keyword evidence="4" id="KW-1185">Reference proteome</keyword>
<comment type="caution">
    <text evidence="3">The sequence shown here is derived from an EMBL/GenBank/DDBJ whole genome shotgun (WGS) entry which is preliminary data.</text>
</comment>
<keyword evidence="2" id="KW-0812">Transmembrane</keyword>
<dbReference type="AlphaFoldDB" id="A0A811V390"/>
<feature type="transmembrane region" description="Helical" evidence="2">
    <location>
        <begin position="60"/>
        <end position="77"/>
    </location>
</feature>
<sequence length="271" mass="31848">MTILPVTPLHTLCSRSLSQQQRCLYRFGKQTKKRNSSPQKKKEERNNNNERIAPVGMQQFLYFFFLWLLLHTVWLGNANKLFLWNTVTPSSRRRNVLICFFHIKHPGKQVECLIAIHKRSIRPSFRKTHQMSNSQDVSRLNIYGLVFSFNFIPMSTGPAVSPRRWRLFFFSPQYYITASFPLLAQFYCSSIATNELKQKELPGKTHAYTCRHFEVYYNNIPKLLSTKIKQFQLIRFVLLHFCPPPSSSLTIFPSLTASVTKELSIFFRRLL</sequence>
<proteinExistence type="predicted"/>
<evidence type="ECO:0000256" key="2">
    <source>
        <dbReference type="SAM" id="Phobius"/>
    </source>
</evidence>
<protein>
    <submittedName>
        <fullName evidence="3">(Mediterranean fruit fly) hypothetical protein</fullName>
    </submittedName>
</protein>
<name>A0A811V390_CERCA</name>
<evidence type="ECO:0000313" key="3">
    <source>
        <dbReference type="EMBL" id="CAD7005510.1"/>
    </source>
</evidence>
<evidence type="ECO:0000256" key="1">
    <source>
        <dbReference type="SAM" id="MobiDB-lite"/>
    </source>
</evidence>
<keyword evidence="2" id="KW-1133">Transmembrane helix</keyword>
<accession>A0A811V390</accession>
<organism evidence="3 4">
    <name type="scientific">Ceratitis capitata</name>
    <name type="common">Mediterranean fruit fly</name>
    <name type="synonym">Tephritis capitata</name>
    <dbReference type="NCBI Taxonomy" id="7213"/>
    <lineage>
        <taxon>Eukaryota</taxon>
        <taxon>Metazoa</taxon>
        <taxon>Ecdysozoa</taxon>
        <taxon>Arthropoda</taxon>
        <taxon>Hexapoda</taxon>
        <taxon>Insecta</taxon>
        <taxon>Pterygota</taxon>
        <taxon>Neoptera</taxon>
        <taxon>Endopterygota</taxon>
        <taxon>Diptera</taxon>
        <taxon>Brachycera</taxon>
        <taxon>Muscomorpha</taxon>
        <taxon>Tephritoidea</taxon>
        <taxon>Tephritidae</taxon>
        <taxon>Ceratitis</taxon>
        <taxon>Ceratitis</taxon>
    </lineage>
</organism>